<keyword evidence="1" id="KW-0472">Membrane</keyword>
<evidence type="ECO:0000313" key="3">
    <source>
        <dbReference type="WBParaSite" id="PSAMB.scaffold100size79852.g2078.t1"/>
    </source>
</evidence>
<feature type="transmembrane region" description="Helical" evidence="1">
    <location>
        <begin position="333"/>
        <end position="350"/>
    </location>
</feature>
<keyword evidence="1" id="KW-0812">Transmembrane</keyword>
<dbReference type="Proteomes" id="UP000887566">
    <property type="component" value="Unplaced"/>
</dbReference>
<name>A0A914UI76_9BILA</name>
<protein>
    <submittedName>
        <fullName evidence="3">Uncharacterized protein</fullName>
    </submittedName>
</protein>
<proteinExistence type="predicted"/>
<dbReference type="WBParaSite" id="PSAMB.scaffold100size79852.g2078.t1">
    <property type="protein sequence ID" value="PSAMB.scaffold100size79852.g2078.t1"/>
    <property type="gene ID" value="PSAMB.scaffold100size79852.g2078"/>
</dbReference>
<keyword evidence="2" id="KW-1185">Reference proteome</keyword>
<sequence length="413" mass="45726">MLAIITGIFINGTMSGKCGQEQRVGCIYGQTCMLQGLIINKMENETICWTFMDCKKGHIRRLTEATDSKHCGPPCKCPDWADGCSFYEGKSAVNSTISNEKTKELVEEQQPHICSKTPKDGCEATTSTKTINQIQLYDGTIHWVRDMHLITKNHLQGAYECVGRLNGALTGSEQFCKKNKCESEGTKYCFYPHHEMTLWITEEDALPIKAWGTITTKIHEYKREEQSLDGSGCQLQCSKGGVTIITINGTDAIEVSSATIWLEISHPRWQEVVALPAEVVVTHYQVQAIVWAQGRPIATLQASCQPSAYCEMVNCYFCWALVANPHCAPKETIVLLAIALYITSILLYTIGKMIKLLVGGGAAVCILLQFLHVSSNKKSTSKTRHQEKTTTPYKVGSGNMPGHNTTAIDRPMC</sequence>
<keyword evidence="1" id="KW-1133">Transmembrane helix</keyword>
<organism evidence="2 3">
    <name type="scientific">Plectus sambesii</name>
    <dbReference type="NCBI Taxonomy" id="2011161"/>
    <lineage>
        <taxon>Eukaryota</taxon>
        <taxon>Metazoa</taxon>
        <taxon>Ecdysozoa</taxon>
        <taxon>Nematoda</taxon>
        <taxon>Chromadorea</taxon>
        <taxon>Plectida</taxon>
        <taxon>Plectina</taxon>
        <taxon>Plectoidea</taxon>
        <taxon>Plectidae</taxon>
        <taxon>Plectus</taxon>
    </lineage>
</organism>
<evidence type="ECO:0000313" key="2">
    <source>
        <dbReference type="Proteomes" id="UP000887566"/>
    </source>
</evidence>
<feature type="transmembrane region" description="Helical" evidence="1">
    <location>
        <begin position="356"/>
        <end position="374"/>
    </location>
</feature>
<dbReference type="AlphaFoldDB" id="A0A914UI76"/>
<accession>A0A914UI76</accession>
<reference evidence="3" key="1">
    <citation type="submission" date="2022-11" db="UniProtKB">
        <authorList>
            <consortium name="WormBaseParasite"/>
        </authorList>
    </citation>
    <scope>IDENTIFICATION</scope>
</reference>
<evidence type="ECO:0000256" key="1">
    <source>
        <dbReference type="SAM" id="Phobius"/>
    </source>
</evidence>